<dbReference type="Pfam" id="PF04075">
    <property type="entry name" value="F420H2_quin_red"/>
    <property type="match status" value="1"/>
</dbReference>
<keyword evidence="4" id="KW-1185">Reference proteome</keyword>
<dbReference type="GO" id="GO:0016491">
    <property type="term" value="F:oxidoreductase activity"/>
    <property type="evidence" value="ECO:0007669"/>
    <property type="project" value="InterPro"/>
</dbReference>
<dbReference type="PANTHER" id="PTHR39428:SF3">
    <property type="entry name" value="DEAZAFLAVIN-DEPENDENT NITROREDUCTASE"/>
    <property type="match status" value="1"/>
</dbReference>
<gene>
    <name evidence="3" type="ORF">GIY30_20680</name>
</gene>
<organism evidence="3 4">
    <name type="scientific">Gordonia mangrovi</name>
    <dbReference type="NCBI Taxonomy" id="2665643"/>
    <lineage>
        <taxon>Bacteria</taxon>
        <taxon>Bacillati</taxon>
        <taxon>Actinomycetota</taxon>
        <taxon>Actinomycetes</taxon>
        <taxon>Mycobacteriales</taxon>
        <taxon>Gordoniaceae</taxon>
        <taxon>Gordonia</taxon>
    </lineage>
</organism>
<comment type="caution">
    <text evidence="3">The sequence shown here is derived from an EMBL/GenBank/DDBJ whole genome shotgun (WGS) entry which is preliminary data.</text>
</comment>
<dbReference type="NCBIfam" id="TIGR00026">
    <property type="entry name" value="hi_GC_TIGR00026"/>
    <property type="match status" value="1"/>
</dbReference>
<name>A0A6L7GYE5_9ACTN</name>
<dbReference type="GO" id="GO:0070967">
    <property type="term" value="F:coenzyme F420 binding"/>
    <property type="evidence" value="ECO:0007669"/>
    <property type="project" value="TreeGrafter"/>
</dbReference>
<dbReference type="PANTHER" id="PTHR39428">
    <property type="entry name" value="F420H(2)-DEPENDENT QUINONE REDUCTASE RV1261C"/>
    <property type="match status" value="1"/>
</dbReference>
<accession>A0A6L7GYE5</accession>
<evidence type="ECO:0000313" key="4">
    <source>
        <dbReference type="Proteomes" id="UP000475545"/>
    </source>
</evidence>
<dbReference type="SUPFAM" id="SSF50475">
    <property type="entry name" value="FMN-binding split barrel"/>
    <property type="match status" value="1"/>
</dbReference>
<comment type="similarity">
    <text evidence="1">Belongs to the F420H(2)-dependent quinone reductase family.</text>
</comment>
<dbReference type="AlphaFoldDB" id="A0A6L7GYE5"/>
<evidence type="ECO:0000256" key="1">
    <source>
        <dbReference type="ARBA" id="ARBA00008710"/>
    </source>
</evidence>
<reference evidence="3 4" key="1">
    <citation type="submission" date="2019-11" db="EMBL/GenBank/DDBJ databases">
        <title>Gordonia sp. nov., a novel actinobacterium isolated from mangrove soil in Hainan.</title>
        <authorList>
            <person name="Huang X."/>
            <person name="Xie Y."/>
            <person name="Chu X."/>
            <person name="Xiao K."/>
        </authorList>
    </citation>
    <scope>NUCLEOTIDE SEQUENCE [LARGE SCALE GENOMIC DNA]</scope>
    <source>
        <strain evidence="3 4">HNM0687</strain>
    </source>
</reference>
<sequence length="147" mass="16535">MSLAARLLRTRWLVRAPIVLFRARLGFVFGGRMLLLEHVGRSSGEPRYVVLEAVERPSPDRVVIASGFGTTSQWFQNLQADPNCHVSIGRRHRVRAVARVADDAERAEIVARYRHDHPKAYAELSGVIQESIGKTIDEVPYVEVTMS</sequence>
<proteinExistence type="inferred from homology"/>
<dbReference type="Gene3D" id="2.30.110.10">
    <property type="entry name" value="Electron Transport, Fmn-binding Protein, Chain A"/>
    <property type="match status" value="1"/>
</dbReference>
<dbReference type="EMBL" id="WMBR01000006">
    <property type="protein sequence ID" value="MXP23758.1"/>
    <property type="molecule type" value="Genomic_DNA"/>
</dbReference>
<protein>
    <submittedName>
        <fullName evidence="3">Nitroreductase family deazaflavin-dependent oxidoreductase</fullName>
    </submittedName>
</protein>
<dbReference type="Proteomes" id="UP000475545">
    <property type="component" value="Unassembled WGS sequence"/>
</dbReference>
<evidence type="ECO:0000313" key="3">
    <source>
        <dbReference type="EMBL" id="MXP23758.1"/>
    </source>
</evidence>
<evidence type="ECO:0000256" key="2">
    <source>
        <dbReference type="ARBA" id="ARBA00049106"/>
    </source>
</evidence>
<dbReference type="InterPro" id="IPR004378">
    <property type="entry name" value="F420H2_quin_Rdtase"/>
</dbReference>
<dbReference type="InterPro" id="IPR012349">
    <property type="entry name" value="Split_barrel_FMN-bd"/>
</dbReference>
<dbReference type="RefSeq" id="WP_160903939.1">
    <property type="nucleotide sequence ID" value="NZ_CP102850.1"/>
</dbReference>
<dbReference type="GO" id="GO:0005886">
    <property type="term" value="C:plasma membrane"/>
    <property type="evidence" value="ECO:0007669"/>
    <property type="project" value="TreeGrafter"/>
</dbReference>
<comment type="catalytic activity">
    <reaction evidence="2">
        <text>oxidized coenzyme F420-(gamma-L-Glu)(n) + a quinol + H(+) = reduced coenzyme F420-(gamma-L-Glu)(n) + a quinone</text>
        <dbReference type="Rhea" id="RHEA:39663"/>
        <dbReference type="Rhea" id="RHEA-COMP:12939"/>
        <dbReference type="Rhea" id="RHEA-COMP:14378"/>
        <dbReference type="ChEBI" id="CHEBI:15378"/>
        <dbReference type="ChEBI" id="CHEBI:24646"/>
        <dbReference type="ChEBI" id="CHEBI:132124"/>
        <dbReference type="ChEBI" id="CHEBI:133980"/>
        <dbReference type="ChEBI" id="CHEBI:139511"/>
    </reaction>
</comment>